<dbReference type="Gene3D" id="3.60.15.10">
    <property type="entry name" value="Ribonuclease Z/Hydroxyacylglutathione hydrolase-like"/>
    <property type="match status" value="1"/>
</dbReference>
<gene>
    <name evidence="2" type="ORF">GHT07_21020</name>
</gene>
<evidence type="ECO:0000313" key="3">
    <source>
        <dbReference type="Proteomes" id="UP000487350"/>
    </source>
</evidence>
<keyword evidence="2" id="KW-0378">Hydrolase</keyword>
<comment type="caution">
    <text evidence="2">The sequence shown here is derived from an EMBL/GenBank/DDBJ whole genome shotgun (WGS) entry which is preliminary data.</text>
</comment>
<organism evidence="2 3">
    <name type="scientific">Caenimonas koreensis DSM 17982</name>
    <dbReference type="NCBI Taxonomy" id="1121255"/>
    <lineage>
        <taxon>Bacteria</taxon>
        <taxon>Pseudomonadati</taxon>
        <taxon>Pseudomonadota</taxon>
        <taxon>Betaproteobacteria</taxon>
        <taxon>Burkholderiales</taxon>
        <taxon>Comamonadaceae</taxon>
        <taxon>Caenimonas</taxon>
    </lineage>
</organism>
<dbReference type="PANTHER" id="PTHR42951">
    <property type="entry name" value="METALLO-BETA-LACTAMASE DOMAIN-CONTAINING"/>
    <property type="match status" value="1"/>
</dbReference>
<dbReference type="GO" id="GO:0016787">
    <property type="term" value="F:hydrolase activity"/>
    <property type="evidence" value="ECO:0007669"/>
    <property type="project" value="UniProtKB-KW"/>
</dbReference>
<dbReference type="Pfam" id="PF00753">
    <property type="entry name" value="Lactamase_B"/>
    <property type="match status" value="1"/>
</dbReference>
<reference evidence="2 3" key="1">
    <citation type="submission" date="2019-11" db="EMBL/GenBank/DDBJ databases">
        <title>Caenimonas koreensis gen. nov., sp. nov., isolated from activated sludge.</title>
        <authorList>
            <person name="Seung H.R."/>
        </authorList>
    </citation>
    <scope>NUCLEOTIDE SEQUENCE [LARGE SCALE GENOMIC DNA]</scope>
    <source>
        <strain evidence="2 3">EMB320</strain>
    </source>
</reference>
<dbReference type="SUPFAM" id="SSF56281">
    <property type="entry name" value="Metallo-hydrolase/oxidoreductase"/>
    <property type="match status" value="1"/>
</dbReference>
<dbReference type="AlphaFoldDB" id="A0A844B4N4"/>
<dbReference type="PANTHER" id="PTHR42951:SF20">
    <property type="entry name" value="BETA LACTAMASE"/>
    <property type="match status" value="1"/>
</dbReference>
<evidence type="ECO:0000259" key="1">
    <source>
        <dbReference type="SMART" id="SM00849"/>
    </source>
</evidence>
<evidence type="ECO:0000313" key="2">
    <source>
        <dbReference type="EMBL" id="MRD49758.1"/>
    </source>
</evidence>
<sequence length="317" mass="35868">MMIQFASRGDNEHKPRHFIRVSESAYLLTAENDTNTGMVITPNEVMVIDTKATPFMAEEINQYARTVSDKPIKYVVLTHYHAARALGAPAHHPQQIIASKGSWELLKERGEQDFKSEIERLPRLFTRADTIKGMVWPTLVFEKELTVWMDGVEVRICHVGKGHTKGDTIVWLPGEKVLFTGDLVEQGATPYCGDAYITEWPDTLKALLAFAPEKLVPGRGMPMTTPEDIKRLIGAQEEFVVALRDNVAQGIANGYALKRIFDDTYASLKPKYGHLSIFEHCQSFNVSRCYDELTGIRDPRIWTAERDLEMWNALRGS</sequence>
<dbReference type="Proteomes" id="UP000487350">
    <property type="component" value="Unassembled WGS sequence"/>
</dbReference>
<dbReference type="InterPro" id="IPR001279">
    <property type="entry name" value="Metallo-B-lactamas"/>
</dbReference>
<protein>
    <submittedName>
        <fullName evidence="2">MBL fold metallo-hydrolase</fullName>
    </submittedName>
</protein>
<dbReference type="InterPro" id="IPR036866">
    <property type="entry name" value="RibonucZ/Hydroxyglut_hydro"/>
</dbReference>
<keyword evidence="3" id="KW-1185">Reference proteome</keyword>
<accession>A0A844B4N4</accession>
<dbReference type="EMBL" id="WJBU01000032">
    <property type="protein sequence ID" value="MRD49758.1"/>
    <property type="molecule type" value="Genomic_DNA"/>
</dbReference>
<dbReference type="SMART" id="SM00849">
    <property type="entry name" value="Lactamase_B"/>
    <property type="match status" value="1"/>
</dbReference>
<dbReference type="InterPro" id="IPR050855">
    <property type="entry name" value="NDM-1-like"/>
</dbReference>
<dbReference type="RefSeq" id="WP_323741049.1">
    <property type="nucleotide sequence ID" value="NZ_WJBU01000032.1"/>
</dbReference>
<proteinExistence type="predicted"/>
<name>A0A844B4N4_9BURK</name>
<feature type="domain" description="Metallo-beta-lactamase" evidence="1">
    <location>
        <begin position="33"/>
        <end position="219"/>
    </location>
</feature>
<dbReference type="CDD" id="cd16282">
    <property type="entry name" value="metallo-hydrolase-like_MBL-fold"/>
    <property type="match status" value="1"/>
</dbReference>